<protein>
    <submittedName>
        <fullName evidence="2">Uncharacterized protein</fullName>
    </submittedName>
</protein>
<reference evidence="2 3" key="1">
    <citation type="submission" date="2017-03" db="EMBL/GenBank/DDBJ databases">
        <title>Genomes of endolithic fungi from Antarctica.</title>
        <authorList>
            <person name="Coleine C."/>
            <person name="Masonjones S."/>
            <person name="Stajich J.E."/>
        </authorList>
    </citation>
    <scope>NUCLEOTIDE SEQUENCE [LARGE SCALE GENOMIC DNA]</scope>
    <source>
        <strain evidence="2 3">CCFEE 5311</strain>
    </source>
</reference>
<evidence type="ECO:0000313" key="3">
    <source>
        <dbReference type="Proteomes" id="UP000310066"/>
    </source>
</evidence>
<dbReference type="EMBL" id="NAJP01000019">
    <property type="protein sequence ID" value="TKA43289.1"/>
    <property type="molecule type" value="Genomic_DNA"/>
</dbReference>
<dbReference type="AlphaFoldDB" id="A0A4V5N8E2"/>
<keyword evidence="1" id="KW-0175">Coiled coil</keyword>
<sequence>MALRNLIKAKVTSANAIHELDTIDSFTDDWDTEQDSKLTEPALEIHLACQHAASECKAIVDITDALMTDPALGTQMGIFVEMKIRRENAMSEIVTVAQVVKELTKTETDVDLNLLEILKRVKKLLGKLQGLQVQVQELEKIVEVAAVEQQVQSHGPAALQ</sequence>
<accession>A0A4V5N8E2</accession>
<organism evidence="2 3">
    <name type="scientific">Friedmanniomyces endolithicus</name>
    <dbReference type="NCBI Taxonomy" id="329885"/>
    <lineage>
        <taxon>Eukaryota</taxon>
        <taxon>Fungi</taxon>
        <taxon>Dikarya</taxon>
        <taxon>Ascomycota</taxon>
        <taxon>Pezizomycotina</taxon>
        <taxon>Dothideomycetes</taxon>
        <taxon>Dothideomycetidae</taxon>
        <taxon>Mycosphaerellales</taxon>
        <taxon>Teratosphaeriaceae</taxon>
        <taxon>Friedmanniomyces</taxon>
    </lineage>
</organism>
<proteinExistence type="predicted"/>
<evidence type="ECO:0000256" key="1">
    <source>
        <dbReference type="SAM" id="Coils"/>
    </source>
</evidence>
<comment type="caution">
    <text evidence="2">The sequence shown here is derived from an EMBL/GenBank/DDBJ whole genome shotgun (WGS) entry which is preliminary data.</text>
</comment>
<evidence type="ECO:0000313" key="2">
    <source>
        <dbReference type="EMBL" id="TKA43289.1"/>
    </source>
</evidence>
<name>A0A4V5N8E2_9PEZI</name>
<gene>
    <name evidence="2" type="ORF">B0A54_05770</name>
</gene>
<dbReference type="Proteomes" id="UP000310066">
    <property type="component" value="Unassembled WGS sequence"/>
</dbReference>
<feature type="coiled-coil region" evidence="1">
    <location>
        <begin position="121"/>
        <end position="148"/>
    </location>
</feature>